<dbReference type="Gene3D" id="2.70.70.10">
    <property type="entry name" value="Glucose Permease (Domain IIA)"/>
    <property type="match status" value="1"/>
</dbReference>
<dbReference type="RefSeq" id="WP_123742047.1">
    <property type="nucleotide sequence ID" value="NZ_RJKM01000001.1"/>
</dbReference>
<dbReference type="Proteomes" id="UP000268727">
    <property type="component" value="Unassembled WGS sequence"/>
</dbReference>
<reference evidence="4 5" key="1">
    <citation type="submission" date="2018-11" db="EMBL/GenBank/DDBJ databases">
        <title>Sequencing the genomes of 1000 actinobacteria strains.</title>
        <authorList>
            <person name="Klenk H.-P."/>
        </authorList>
    </citation>
    <scope>NUCLEOTIDE SEQUENCE [LARGE SCALE GENOMIC DNA]</scope>
    <source>
        <strain evidence="4 5">DSM 44231</strain>
    </source>
</reference>
<comment type="caution">
    <text evidence="4">The sequence shown here is derived from an EMBL/GenBank/DDBJ whole genome shotgun (WGS) entry which is preliminary data.</text>
</comment>
<dbReference type="SUPFAM" id="SSF51261">
    <property type="entry name" value="Duplicated hybrid motif"/>
    <property type="match status" value="1"/>
</dbReference>
<dbReference type="Pfam" id="PF14517">
    <property type="entry name" value="Tachylectin"/>
    <property type="match status" value="1"/>
</dbReference>
<dbReference type="InterPro" id="IPR016047">
    <property type="entry name" value="M23ase_b-sheet_dom"/>
</dbReference>
<accession>A0A3N1H0C7</accession>
<dbReference type="OrthoDB" id="7671932at2"/>
<name>A0A3N1H0C7_9PSEU</name>
<feature type="signal peptide" evidence="1">
    <location>
        <begin position="1"/>
        <end position="26"/>
    </location>
</feature>
<feature type="domain" description="M23ase beta-sheet core" evidence="2">
    <location>
        <begin position="67"/>
        <end position="151"/>
    </location>
</feature>
<dbReference type="GO" id="GO:0004222">
    <property type="term" value="F:metalloendopeptidase activity"/>
    <property type="evidence" value="ECO:0007669"/>
    <property type="project" value="TreeGrafter"/>
</dbReference>
<organism evidence="4 5">
    <name type="scientific">Saccharothrix texasensis</name>
    <dbReference type="NCBI Taxonomy" id="103734"/>
    <lineage>
        <taxon>Bacteria</taxon>
        <taxon>Bacillati</taxon>
        <taxon>Actinomycetota</taxon>
        <taxon>Actinomycetes</taxon>
        <taxon>Pseudonocardiales</taxon>
        <taxon>Pseudonocardiaceae</taxon>
        <taxon>Saccharothrix</taxon>
    </lineage>
</organism>
<feature type="chain" id="PRO_5018096663" evidence="1">
    <location>
        <begin position="27"/>
        <end position="422"/>
    </location>
</feature>
<protein>
    <submittedName>
        <fullName evidence="4">Peptidase M23-like protein</fullName>
    </submittedName>
</protein>
<dbReference type="CDD" id="cd12797">
    <property type="entry name" value="M23_peptidase"/>
    <property type="match status" value="1"/>
</dbReference>
<evidence type="ECO:0000256" key="1">
    <source>
        <dbReference type="SAM" id="SignalP"/>
    </source>
</evidence>
<dbReference type="Gene3D" id="2.115.10.10">
    <property type="entry name" value="Tachylectin 2"/>
    <property type="match status" value="1"/>
</dbReference>
<evidence type="ECO:0000313" key="4">
    <source>
        <dbReference type="EMBL" id="ROP35993.1"/>
    </source>
</evidence>
<evidence type="ECO:0000259" key="2">
    <source>
        <dbReference type="Pfam" id="PF01551"/>
    </source>
</evidence>
<dbReference type="PANTHER" id="PTHR21666">
    <property type="entry name" value="PEPTIDASE-RELATED"/>
    <property type="match status" value="1"/>
</dbReference>
<dbReference type="EMBL" id="RJKM01000001">
    <property type="protein sequence ID" value="ROP35993.1"/>
    <property type="molecule type" value="Genomic_DNA"/>
</dbReference>
<dbReference type="Pfam" id="PF01551">
    <property type="entry name" value="Peptidase_M23"/>
    <property type="match status" value="1"/>
</dbReference>
<dbReference type="AlphaFoldDB" id="A0A3N1H0C7"/>
<dbReference type="PANTHER" id="PTHR21666:SF270">
    <property type="entry name" value="MUREIN HYDROLASE ACTIVATOR ENVC"/>
    <property type="match status" value="1"/>
</dbReference>
<sequence>MRVHRGIVATVAVVAASMAVTVPAEAAAPLFQLPFPCGQTWRGDSDGSSAHESWEIDFNRGSGADDLGDPVVAAAAGTVRTAAHQGSANGYGNLVKIEHAGGYFTYYAHLNTMAVREGQSVARGATIGSVGDTSKPGNDISPHLHYEVRLGSGYPDNIQPAYFDGVRFGYPDQALTSRNCGGGVAGTAFIYGTTSDGRLTYTTVNAATGDRTHGAVVSGASLGFAPKAMATVNFNTILVTSPAGQLYRVDVITNNTSLTFAAPVPLGGGWTHDLLAYDGRGSLYGIADGAMRRYTVSGAKPGAGDITSDGLIDTGFTLKTLTATGQDWLLGTTSGGELLSYRIRGAGDWTRYELRSSTWQVFGHLLSAGGGVYFGHNAEGGLLRYADANPYDGSGADLRGPDTVDAQGWTQVLLSAQPGTVA</sequence>
<proteinExistence type="predicted"/>
<keyword evidence="5" id="KW-1185">Reference proteome</keyword>
<dbReference type="InterPro" id="IPR011055">
    <property type="entry name" value="Dup_hybrid_motif"/>
</dbReference>
<evidence type="ECO:0000313" key="5">
    <source>
        <dbReference type="Proteomes" id="UP000268727"/>
    </source>
</evidence>
<gene>
    <name evidence="4" type="ORF">EDD40_1252</name>
</gene>
<dbReference type="InterPro" id="IPR050570">
    <property type="entry name" value="Cell_wall_metabolism_enzyme"/>
</dbReference>
<evidence type="ECO:0000259" key="3">
    <source>
        <dbReference type="Pfam" id="PF14517"/>
    </source>
</evidence>
<dbReference type="InterPro" id="IPR023294">
    <property type="entry name" value="Tachylectin2"/>
</dbReference>
<keyword evidence="1" id="KW-0732">Signal</keyword>
<feature type="domain" description="Tachylectin 2" evidence="3">
    <location>
        <begin position="266"/>
        <end position="393"/>
    </location>
</feature>